<reference evidence="1 2" key="1">
    <citation type="submission" date="2015-07" db="EMBL/GenBank/DDBJ databases">
        <title>Comparative genomics of the Sigatoka disease complex on banana suggests a link between parallel evolutionary changes in Pseudocercospora fijiensis and Pseudocercospora eumusae and increased virulence on the banana host.</title>
        <authorList>
            <person name="Chang T.-C."/>
            <person name="Salvucci A."/>
            <person name="Crous P.W."/>
            <person name="Stergiopoulos I."/>
        </authorList>
    </citation>
    <scope>NUCLEOTIDE SEQUENCE [LARGE SCALE GENOMIC DNA]</scope>
    <source>
        <strain evidence="1 2">CBS 114824</strain>
    </source>
</reference>
<dbReference type="EMBL" id="LFZN01000175">
    <property type="protein sequence ID" value="KXS96426.1"/>
    <property type="molecule type" value="Genomic_DNA"/>
</dbReference>
<proteinExistence type="predicted"/>
<sequence>MFWMPGRCIVQASSLARSTNWTNIFSPTEPRSRTPALLIGTLPRKSPMSPSQRNTERSTLQLLATRADIHRAADPFIENDKYVYLVVHEEHDIPADFHPSSGLSAKLVDKLHQPHVHPKQALTGAYARLGDANVAAVNVIKQTLTNWKDIVFIDIRLDDDDDESAEYEAVRMYHVDGGPMKVREHNTPEKLHVNDTHLRYRTVEENKEMRRYRSGVE</sequence>
<protein>
    <submittedName>
        <fullName evidence="1">Uncharacterized protein</fullName>
    </submittedName>
</protein>
<evidence type="ECO:0000313" key="2">
    <source>
        <dbReference type="Proteomes" id="UP000070133"/>
    </source>
</evidence>
<dbReference type="OrthoDB" id="3643710at2759"/>
<accession>A0A139H1T5</accession>
<keyword evidence="2" id="KW-1185">Reference proteome</keyword>
<organism evidence="1 2">
    <name type="scientific">Pseudocercospora eumusae</name>
    <dbReference type="NCBI Taxonomy" id="321146"/>
    <lineage>
        <taxon>Eukaryota</taxon>
        <taxon>Fungi</taxon>
        <taxon>Dikarya</taxon>
        <taxon>Ascomycota</taxon>
        <taxon>Pezizomycotina</taxon>
        <taxon>Dothideomycetes</taxon>
        <taxon>Dothideomycetidae</taxon>
        <taxon>Mycosphaerellales</taxon>
        <taxon>Mycosphaerellaceae</taxon>
        <taxon>Pseudocercospora</taxon>
    </lineage>
</organism>
<evidence type="ECO:0000313" key="1">
    <source>
        <dbReference type="EMBL" id="KXS96426.1"/>
    </source>
</evidence>
<gene>
    <name evidence="1" type="ORF">AC578_3008</name>
</gene>
<dbReference type="Proteomes" id="UP000070133">
    <property type="component" value="Unassembled WGS sequence"/>
</dbReference>
<name>A0A139H1T5_9PEZI</name>
<dbReference type="AlphaFoldDB" id="A0A139H1T5"/>
<comment type="caution">
    <text evidence="1">The sequence shown here is derived from an EMBL/GenBank/DDBJ whole genome shotgun (WGS) entry which is preliminary data.</text>
</comment>